<proteinExistence type="predicted"/>
<dbReference type="EMBL" id="JAVIJP010000015">
    <property type="protein sequence ID" value="KAL3644149.1"/>
    <property type="molecule type" value="Genomic_DNA"/>
</dbReference>
<sequence length="55" mass="5728">MVTSSGDGVWGSRWLGDGRSGGSRGCAAEGSIGSSTNPIILEPHQDSPNQSKKRR</sequence>
<reference evidence="3" key="1">
    <citation type="journal article" date="2024" name="IScience">
        <title>Strigolactones Initiate the Formation of Haustorium-like Structures in Castilleja.</title>
        <authorList>
            <person name="Buerger M."/>
            <person name="Peterson D."/>
            <person name="Chory J."/>
        </authorList>
    </citation>
    <scope>NUCLEOTIDE SEQUENCE [LARGE SCALE GENOMIC DNA]</scope>
</reference>
<accession>A0ABD3DT21</accession>
<evidence type="ECO:0000313" key="3">
    <source>
        <dbReference type="Proteomes" id="UP001632038"/>
    </source>
</evidence>
<comment type="caution">
    <text evidence="2">The sequence shown here is derived from an EMBL/GenBank/DDBJ whole genome shotgun (WGS) entry which is preliminary data.</text>
</comment>
<dbReference type="Proteomes" id="UP001632038">
    <property type="component" value="Unassembled WGS sequence"/>
</dbReference>
<protein>
    <submittedName>
        <fullName evidence="2">Uncharacterized protein</fullName>
    </submittedName>
</protein>
<name>A0ABD3DT21_9LAMI</name>
<evidence type="ECO:0000313" key="2">
    <source>
        <dbReference type="EMBL" id="KAL3644149.1"/>
    </source>
</evidence>
<feature type="region of interest" description="Disordered" evidence="1">
    <location>
        <begin position="1"/>
        <end position="55"/>
    </location>
</feature>
<dbReference type="AlphaFoldDB" id="A0ABD3DT21"/>
<organism evidence="2 3">
    <name type="scientific">Castilleja foliolosa</name>
    <dbReference type="NCBI Taxonomy" id="1961234"/>
    <lineage>
        <taxon>Eukaryota</taxon>
        <taxon>Viridiplantae</taxon>
        <taxon>Streptophyta</taxon>
        <taxon>Embryophyta</taxon>
        <taxon>Tracheophyta</taxon>
        <taxon>Spermatophyta</taxon>
        <taxon>Magnoliopsida</taxon>
        <taxon>eudicotyledons</taxon>
        <taxon>Gunneridae</taxon>
        <taxon>Pentapetalae</taxon>
        <taxon>asterids</taxon>
        <taxon>lamiids</taxon>
        <taxon>Lamiales</taxon>
        <taxon>Orobanchaceae</taxon>
        <taxon>Pedicularideae</taxon>
        <taxon>Castillejinae</taxon>
        <taxon>Castilleja</taxon>
    </lineage>
</organism>
<keyword evidence="3" id="KW-1185">Reference proteome</keyword>
<evidence type="ECO:0000256" key="1">
    <source>
        <dbReference type="SAM" id="MobiDB-lite"/>
    </source>
</evidence>
<feature type="compositionally biased region" description="Polar residues" evidence="1">
    <location>
        <begin position="46"/>
        <end position="55"/>
    </location>
</feature>
<gene>
    <name evidence="2" type="ORF">CASFOL_012081</name>
</gene>